<name>A0A9X0QES7_9BACT</name>
<evidence type="ECO:0000256" key="7">
    <source>
        <dbReference type="HAMAP-Rule" id="MF_01445"/>
    </source>
</evidence>
<dbReference type="Proteomes" id="UP000535182">
    <property type="component" value="Unassembled WGS sequence"/>
</dbReference>
<dbReference type="NCBIfam" id="TIGR00329">
    <property type="entry name" value="gcp_kae1"/>
    <property type="match status" value="1"/>
</dbReference>
<organism evidence="9 10">
    <name type="scientific">Tunturiibacter gelidiferens</name>
    <dbReference type="NCBI Taxonomy" id="3069689"/>
    <lineage>
        <taxon>Bacteria</taxon>
        <taxon>Pseudomonadati</taxon>
        <taxon>Acidobacteriota</taxon>
        <taxon>Terriglobia</taxon>
        <taxon>Terriglobales</taxon>
        <taxon>Acidobacteriaceae</taxon>
        <taxon>Tunturiibacter</taxon>
    </lineage>
</organism>
<dbReference type="PANTHER" id="PTHR11735">
    <property type="entry name" value="TRNA N6-ADENOSINE THREONYLCARBAMOYLTRANSFERASE"/>
    <property type="match status" value="1"/>
</dbReference>
<comment type="function">
    <text evidence="7">Required for the formation of a threonylcarbamoyl group on adenosine at position 37 (t(6)A37) in tRNAs that read codons beginning with adenine. Is involved in the transfer of the threonylcarbamoyl moiety of threonylcarbamoyl-AMP (TC-AMP) to the N6 group of A37, together with TsaE and TsaB. TsaD likely plays a direct catalytic role in this reaction.</text>
</comment>
<evidence type="ECO:0000256" key="5">
    <source>
        <dbReference type="ARBA" id="ARBA00023315"/>
    </source>
</evidence>
<dbReference type="GO" id="GO:0061711">
    <property type="term" value="F:tRNA N(6)-L-threonylcarbamoyladenine synthase activity"/>
    <property type="evidence" value="ECO:0007669"/>
    <property type="project" value="UniProtKB-EC"/>
</dbReference>
<dbReference type="Gene3D" id="3.30.420.40">
    <property type="match status" value="2"/>
</dbReference>
<comment type="subcellular location">
    <subcellularLocation>
        <location evidence="7">Cytoplasm</location>
    </subcellularLocation>
</comment>
<keyword evidence="1 7" id="KW-0808">Transferase</keyword>
<sequence>MPESPHSGSMNGSKTGQASGLILGIESSCDETAAAVVRAGTEALSNVVASQMSLHANYGGVVPELASREHLRNIVPVVREAMAHANVTFADLDAVAVTEGPGLAGALLVGITYAKALTLGLDKPLISVNHLEGHIHAVLMETRESSESPLPTPLLALVVSGGHTHLYLANHQQGSETWTYRNVGRTVDDAAGEAYDKVAKLLGLGYPGGPWIDALAPHGNPRAVPFTFAEIKHRAPRPGITNKKALANTEGPHFDFSFSGIKTAVLRYVETHNMRDSIESRRAALAADPTLTPKSEAVTRLCDQQTLDLIASFQYAVVGNLQRQTFAAAEALDARSIVVSGGVAANRELRRRLQAEADRRNLPIAFPSLALSTDNAAMIAAAAWPKLLAQNFASDDLGATPQLRLGQQ</sequence>
<dbReference type="HAMAP" id="MF_01445">
    <property type="entry name" value="TsaD"/>
    <property type="match status" value="1"/>
</dbReference>
<dbReference type="InterPro" id="IPR043129">
    <property type="entry name" value="ATPase_NBD"/>
</dbReference>
<feature type="binding site" evidence="7">
    <location>
        <position position="196"/>
    </location>
    <ligand>
        <name>substrate</name>
    </ligand>
</feature>
<keyword evidence="2 7" id="KW-0819">tRNA processing</keyword>
<dbReference type="InterPro" id="IPR000905">
    <property type="entry name" value="Gcp-like_dom"/>
</dbReference>
<feature type="binding site" evidence="7">
    <location>
        <position position="134"/>
    </location>
    <ligand>
        <name>Fe cation</name>
        <dbReference type="ChEBI" id="CHEBI:24875"/>
    </ligand>
</feature>
<dbReference type="PROSITE" id="PS01016">
    <property type="entry name" value="GLYCOPROTEASE"/>
    <property type="match status" value="1"/>
</dbReference>
<dbReference type="NCBIfam" id="TIGR03723">
    <property type="entry name" value="T6A_TsaD_YgjD"/>
    <property type="match status" value="1"/>
</dbReference>
<evidence type="ECO:0000313" key="10">
    <source>
        <dbReference type="Proteomes" id="UP000535182"/>
    </source>
</evidence>
<evidence type="ECO:0000256" key="4">
    <source>
        <dbReference type="ARBA" id="ARBA00023004"/>
    </source>
</evidence>
<keyword evidence="4 7" id="KW-0408">Iron</keyword>
<dbReference type="EC" id="2.3.1.234" evidence="7"/>
<dbReference type="GO" id="GO:0002949">
    <property type="term" value="P:tRNA threonylcarbamoyladenosine modification"/>
    <property type="evidence" value="ECO:0007669"/>
    <property type="project" value="UniProtKB-UniRule"/>
</dbReference>
<evidence type="ECO:0000256" key="6">
    <source>
        <dbReference type="ARBA" id="ARBA00048117"/>
    </source>
</evidence>
<dbReference type="InterPro" id="IPR017860">
    <property type="entry name" value="Peptidase_M22_CS"/>
</dbReference>
<evidence type="ECO:0000259" key="8">
    <source>
        <dbReference type="Pfam" id="PF00814"/>
    </source>
</evidence>
<dbReference type="Pfam" id="PF00814">
    <property type="entry name" value="TsaD"/>
    <property type="match status" value="1"/>
</dbReference>
<evidence type="ECO:0000256" key="2">
    <source>
        <dbReference type="ARBA" id="ARBA00022694"/>
    </source>
</evidence>
<dbReference type="CDD" id="cd24133">
    <property type="entry name" value="ASKHA_NBD_TsaD_bac"/>
    <property type="match status" value="1"/>
</dbReference>
<feature type="binding site" evidence="7">
    <location>
        <position position="130"/>
    </location>
    <ligand>
        <name>Fe cation</name>
        <dbReference type="ChEBI" id="CHEBI:24875"/>
    </ligand>
</feature>
<comment type="catalytic activity">
    <reaction evidence="6 7">
        <text>L-threonylcarbamoyladenylate + adenosine(37) in tRNA = N(6)-L-threonylcarbamoyladenosine(37) in tRNA + AMP + H(+)</text>
        <dbReference type="Rhea" id="RHEA:37059"/>
        <dbReference type="Rhea" id="RHEA-COMP:10162"/>
        <dbReference type="Rhea" id="RHEA-COMP:10163"/>
        <dbReference type="ChEBI" id="CHEBI:15378"/>
        <dbReference type="ChEBI" id="CHEBI:73682"/>
        <dbReference type="ChEBI" id="CHEBI:74411"/>
        <dbReference type="ChEBI" id="CHEBI:74418"/>
        <dbReference type="ChEBI" id="CHEBI:456215"/>
        <dbReference type="EC" id="2.3.1.234"/>
    </reaction>
</comment>
<dbReference type="SUPFAM" id="SSF53067">
    <property type="entry name" value="Actin-like ATPase domain"/>
    <property type="match status" value="1"/>
</dbReference>
<keyword evidence="10" id="KW-1185">Reference proteome</keyword>
<dbReference type="InterPro" id="IPR022450">
    <property type="entry name" value="TsaD"/>
</dbReference>
<feature type="domain" description="Gcp-like" evidence="8">
    <location>
        <begin position="43"/>
        <end position="380"/>
    </location>
</feature>
<gene>
    <name evidence="7" type="primary">tsaD</name>
    <name evidence="9" type="ORF">HDF14_002579</name>
</gene>
<keyword evidence="7" id="KW-0963">Cytoplasm</keyword>
<comment type="caution">
    <text evidence="9">The sequence shown here is derived from an EMBL/GenBank/DDBJ whole genome shotgun (WGS) entry which is preliminary data.</text>
</comment>
<dbReference type="PANTHER" id="PTHR11735:SF6">
    <property type="entry name" value="TRNA N6-ADENOSINE THREONYLCARBAMOYLTRANSFERASE, MITOCHONDRIAL"/>
    <property type="match status" value="1"/>
</dbReference>
<evidence type="ECO:0000256" key="1">
    <source>
        <dbReference type="ARBA" id="ARBA00022679"/>
    </source>
</evidence>
<dbReference type="RefSeq" id="WP_260698214.1">
    <property type="nucleotide sequence ID" value="NZ_JACHEB010000005.1"/>
</dbReference>
<dbReference type="AlphaFoldDB" id="A0A9X0QES7"/>
<protein>
    <recommendedName>
        <fullName evidence="7">tRNA N6-adenosine threonylcarbamoyltransferase</fullName>
        <ecNumber evidence="7">2.3.1.234</ecNumber>
    </recommendedName>
    <alternativeName>
        <fullName evidence="7">N6-L-threonylcarbamoyladenine synthase</fullName>
        <shortName evidence="7">t(6)A synthase</shortName>
    </alternativeName>
    <alternativeName>
        <fullName evidence="7">t(6)A37 threonylcarbamoyladenosine biosynthesis protein TsaD</fullName>
    </alternativeName>
    <alternativeName>
        <fullName evidence="7">tRNA threonylcarbamoyladenosine biosynthesis protein TsaD</fullName>
    </alternativeName>
</protein>
<dbReference type="EMBL" id="JACHEB010000005">
    <property type="protein sequence ID" value="MBB5328963.1"/>
    <property type="molecule type" value="Genomic_DNA"/>
</dbReference>
<dbReference type="GO" id="GO:0005737">
    <property type="term" value="C:cytoplasm"/>
    <property type="evidence" value="ECO:0007669"/>
    <property type="project" value="UniProtKB-SubCell"/>
</dbReference>
<feature type="binding site" evidence="7">
    <location>
        <position position="374"/>
    </location>
    <ligand>
        <name>Fe cation</name>
        <dbReference type="ChEBI" id="CHEBI:24875"/>
    </ligand>
</feature>
<accession>A0A9X0QES7</accession>
<feature type="binding site" evidence="7">
    <location>
        <position position="346"/>
    </location>
    <ligand>
        <name>substrate</name>
    </ligand>
</feature>
<proteinExistence type="inferred from homology"/>
<reference evidence="9 10" key="1">
    <citation type="submission" date="2020-08" db="EMBL/GenBank/DDBJ databases">
        <title>Genomic Encyclopedia of Type Strains, Phase IV (KMG-V): Genome sequencing to study the core and pangenomes of soil and plant-associated prokaryotes.</title>
        <authorList>
            <person name="Whitman W."/>
        </authorList>
    </citation>
    <scope>NUCLEOTIDE SEQUENCE [LARGE SCALE GENOMIC DNA]</scope>
    <source>
        <strain evidence="9 10">X5P2</strain>
    </source>
</reference>
<comment type="cofactor">
    <cofactor evidence="7">
        <name>Fe(2+)</name>
        <dbReference type="ChEBI" id="CHEBI:29033"/>
    </cofactor>
    <text evidence="7">Binds 1 Fe(2+) ion per subunit.</text>
</comment>
<dbReference type="PRINTS" id="PR00789">
    <property type="entry name" value="OSIALOPTASE"/>
</dbReference>
<feature type="binding site" evidence="7">
    <location>
        <position position="209"/>
    </location>
    <ligand>
        <name>substrate</name>
    </ligand>
</feature>
<dbReference type="GO" id="GO:0005506">
    <property type="term" value="F:iron ion binding"/>
    <property type="evidence" value="ECO:0007669"/>
    <property type="project" value="UniProtKB-UniRule"/>
</dbReference>
<dbReference type="InterPro" id="IPR017861">
    <property type="entry name" value="KAE1/TsaD"/>
</dbReference>
<comment type="similarity">
    <text evidence="7">Belongs to the KAE1 / TsaD family.</text>
</comment>
<keyword evidence="5 7" id="KW-0012">Acyltransferase</keyword>
<evidence type="ECO:0000313" key="9">
    <source>
        <dbReference type="EMBL" id="MBB5328963.1"/>
    </source>
</evidence>
<feature type="binding site" evidence="7">
    <location>
        <begin position="158"/>
        <end position="162"/>
    </location>
    <ligand>
        <name>substrate</name>
    </ligand>
</feature>
<dbReference type="FunFam" id="3.30.420.40:FF:000012">
    <property type="entry name" value="tRNA N6-adenosine threonylcarbamoyltransferase"/>
    <property type="match status" value="1"/>
</dbReference>
<evidence type="ECO:0000256" key="3">
    <source>
        <dbReference type="ARBA" id="ARBA00022723"/>
    </source>
</evidence>
<feature type="binding site" evidence="7">
    <location>
        <position position="213"/>
    </location>
    <ligand>
        <name>substrate</name>
    </ligand>
</feature>
<keyword evidence="3 7" id="KW-0479">Metal-binding</keyword>